<dbReference type="GO" id="GO:0031430">
    <property type="term" value="C:M band"/>
    <property type="evidence" value="ECO:0007669"/>
    <property type="project" value="TreeGrafter"/>
</dbReference>
<feature type="domain" description="Fibronectin type-III" evidence="5">
    <location>
        <begin position="3814"/>
        <end position="3910"/>
    </location>
</feature>
<feature type="domain" description="Fibronectin type-III" evidence="5">
    <location>
        <begin position="1711"/>
        <end position="1808"/>
    </location>
</feature>
<dbReference type="CDD" id="cd00063">
    <property type="entry name" value="FN3"/>
    <property type="match status" value="35"/>
</dbReference>
<feature type="domain" description="Fibronectin type-III" evidence="5">
    <location>
        <begin position="623"/>
        <end position="718"/>
    </location>
</feature>
<feature type="domain" description="Fibronectin type-III" evidence="5">
    <location>
        <begin position="4512"/>
        <end position="4608"/>
    </location>
</feature>
<reference evidence="6" key="3">
    <citation type="submission" date="2025-09" db="UniProtKB">
        <authorList>
            <consortium name="Ensembl"/>
        </authorList>
    </citation>
    <scope>IDENTIFICATION</scope>
</reference>
<dbReference type="PRINTS" id="PR00014">
    <property type="entry name" value="FNTYPEIII"/>
</dbReference>
<feature type="domain" description="Fibronectin type-III" evidence="5">
    <location>
        <begin position="2358"/>
        <end position="2453"/>
    </location>
</feature>
<feature type="domain" description="Ig-like" evidence="4">
    <location>
        <begin position="1908"/>
        <end position="1998"/>
    </location>
</feature>
<feature type="domain" description="Ig-like" evidence="4">
    <location>
        <begin position="135"/>
        <end position="206"/>
    </location>
</feature>
<feature type="domain" description="Fibronectin type-III" evidence="5">
    <location>
        <begin position="919"/>
        <end position="1015"/>
    </location>
</feature>
<keyword evidence="3" id="KW-0393">Immunoglobulin domain</keyword>
<evidence type="ECO:0000259" key="5">
    <source>
        <dbReference type="PROSITE" id="PS50853"/>
    </source>
</evidence>
<feature type="domain" description="Fibronectin type-III" evidence="5">
    <location>
        <begin position="2650"/>
        <end position="2744"/>
    </location>
</feature>
<dbReference type="FunFam" id="2.60.40.10:FF:000012">
    <property type="entry name" value="titin isoform X1"/>
    <property type="match status" value="5"/>
</dbReference>
<feature type="domain" description="Fibronectin type-III" evidence="5">
    <location>
        <begin position="1321"/>
        <end position="1416"/>
    </location>
</feature>
<dbReference type="FunFam" id="2.60.40.10:FF:000127">
    <property type="entry name" value="titin isoform X1"/>
    <property type="match status" value="1"/>
</dbReference>
<keyword evidence="1" id="KW-0677">Repeat</keyword>
<accession>H3CFQ5</accession>
<dbReference type="GO" id="GO:0048738">
    <property type="term" value="P:cardiac muscle tissue development"/>
    <property type="evidence" value="ECO:0007669"/>
    <property type="project" value="TreeGrafter"/>
</dbReference>
<feature type="domain" description="Fibronectin type-III" evidence="5">
    <location>
        <begin position="2750"/>
        <end position="2844"/>
    </location>
</feature>
<evidence type="ECO:0000256" key="1">
    <source>
        <dbReference type="ARBA" id="ARBA00022737"/>
    </source>
</evidence>
<feature type="domain" description="Fibronectin type-III" evidence="5">
    <location>
        <begin position="1122"/>
        <end position="1218"/>
    </location>
</feature>
<dbReference type="PROSITE" id="PS50835">
    <property type="entry name" value="IG_LIKE"/>
    <property type="match status" value="8"/>
</dbReference>
<feature type="domain" description="Fibronectin type-III" evidence="5">
    <location>
        <begin position="2848"/>
        <end position="2947"/>
    </location>
</feature>
<feature type="domain" description="Fibronectin type-III" evidence="5">
    <location>
        <begin position="3051"/>
        <end position="3144"/>
    </location>
</feature>
<dbReference type="FunFam" id="2.60.40.10:FF:000034">
    <property type="entry name" value="Titin isoform A"/>
    <property type="match status" value="5"/>
</dbReference>
<feature type="domain" description="Fibronectin type-III" evidence="5">
    <location>
        <begin position="721"/>
        <end position="817"/>
    </location>
</feature>
<dbReference type="SMART" id="SM00409">
    <property type="entry name" value="IG"/>
    <property type="match status" value="14"/>
</dbReference>
<dbReference type="CDD" id="cd05748">
    <property type="entry name" value="Ig_Titin_like"/>
    <property type="match status" value="4"/>
</dbReference>
<evidence type="ECO:0000313" key="6">
    <source>
        <dbReference type="Ensembl" id="ENSTNIP00000007082.1"/>
    </source>
</evidence>
<feature type="domain" description="Fibronectin type-III" evidence="5">
    <location>
        <begin position="2006"/>
        <end position="2099"/>
    </location>
</feature>
<feature type="domain" description="Fibronectin type-III" evidence="5">
    <location>
        <begin position="1612"/>
        <end position="1705"/>
    </location>
</feature>
<dbReference type="OMA" id="YYTDMWS"/>
<dbReference type="SUPFAM" id="SSF48726">
    <property type="entry name" value="Immunoglobulin"/>
    <property type="match status" value="14"/>
</dbReference>
<name>H3CFQ5_TETNG</name>
<feature type="domain" description="Ig-like" evidence="4">
    <location>
        <begin position="2262"/>
        <end position="2347"/>
    </location>
</feature>
<dbReference type="InterPro" id="IPR013783">
    <property type="entry name" value="Ig-like_fold"/>
</dbReference>
<dbReference type="FunFam" id="2.60.40.10:FF:001229">
    <property type="entry name" value="titin isoform X1"/>
    <property type="match status" value="1"/>
</dbReference>
<keyword evidence="2" id="KW-1015">Disulfide bond</keyword>
<dbReference type="InterPro" id="IPR007110">
    <property type="entry name" value="Ig-like_dom"/>
</dbReference>
<protein>
    <recommendedName>
        <fullName evidence="8">Titin</fullName>
    </recommendedName>
</protein>
<feature type="domain" description="Fibronectin type-III" evidence="5">
    <location>
        <begin position="1"/>
        <end position="34"/>
    </location>
</feature>
<dbReference type="GO" id="GO:0045214">
    <property type="term" value="P:sarcomere organization"/>
    <property type="evidence" value="ECO:0007669"/>
    <property type="project" value="TreeGrafter"/>
</dbReference>
<feature type="domain" description="Fibronectin type-III" evidence="5">
    <location>
        <begin position="1809"/>
        <end position="1906"/>
    </location>
</feature>
<feature type="domain" description="Fibronectin type-III" evidence="5">
    <location>
        <begin position="3517"/>
        <end position="3611"/>
    </location>
</feature>
<dbReference type="FunFam" id="2.60.40.10:FF:000002">
    <property type="entry name" value="Titin a"/>
    <property type="match status" value="9"/>
</dbReference>
<dbReference type="InterPro" id="IPR003599">
    <property type="entry name" value="Ig_sub"/>
</dbReference>
<evidence type="ECO:0000313" key="7">
    <source>
        <dbReference type="Proteomes" id="UP000007303"/>
    </source>
</evidence>
<feature type="domain" description="Fibronectin type-III" evidence="5">
    <location>
        <begin position="1418"/>
        <end position="1515"/>
    </location>
</feature>
<feature type="domain" description="Fibronectin type-III" evidence="5">
    <location>
        <begin position="40"/>
        <end position="135"/>
    </location>
</feature>
<feature type="domain" description="Fibronectin type-III" evidence="5">
    <location>
        <begin position="231"/>
        <end position="326"/>
    </location>
</feature>
<dbReference type="SUPFAM" id="SSF49265">
    <property type="entry name" value="Fibronectin type III"/>
    <property type="match status" value="20"/>
</dbReference>
<dbReference type="FunFam" id="2.60.40.10:FF:000135">
    <property type="entry name" value="Titin a"/>
    <property type="match status" value="3"/>
</dbReference>
<evidence type="ECO:0000256" key="2">
    <source>
        <dbReference type="ARBA" id="ARBA00023157"/>
    </source>
</evidence>
<feature type="domain" description="Ig-like" evidence="4">
    <location>
        <begin position="4016"/>
        <end position="4105"/>
    </location>
</feature>
<dbReference type="FunFam" id="2.60.40.10:FF:000031">
    <property type="entry name" value="Myosin-binding protein C, slow type"/>
    <property type="match status" value="2"/>
</dbReference>
<dbReference type="HOGENOM" id="CLU_223047_0_0_1"/>
<organism evidence="6 7">
    <name type="scientific">Tetraodon nigroviridis</name>
    <name type="common">Spotted green pufferfish</name>
    <name type="synonym">Chelonodon nigroviridis</name>
    <dbReference type="NCBI Taxonomy" id="99883"/>
    <lineage>
        <taxon>Eukaryota</taxon>
        <taxon>Metazoa</taxon>
        <taxon>Chordata</taxon>
        <taxon>Craniata</taxon>
        <taxon>Vertebrata</taxon>
        <taxon>Euteleostomi</taxon>
        <taxon>Actinopterygii</taxon>
        <taxon>Neopterygii</taxon>
        <taxon>Teleostei</taxon>
        <taxon>Neoteleostei</taxon>
        <taxon>Acanthomorphata</taxon>
        <taxon>Eupercaria</taxon>
        <taxon>Tetraodontiformes</taxon>
        <taxon>Tetradontoidea</taxon>
        <taxon>Tetraodontidae</taxon>
        <taxon>Tetraodon</taxon>
    </lineage>
</organism>
<dbReference type="PANTHER" id="PTHR14340">
    <property type="entry name" value="MICROFIBRIL-ASSOCIATED GLYCOPROTEIN 3"/>
    <property type="match status" value="1"/>
</dbReference>
<feature type="domain" description="Ig-like" evidence="4">
    <location>
        <begin position="1513"/>
        <end position="1600"/>
    </location>
</feature>
<feature type="domain" description="Fibronectin type-III" evidence="5">
    <location>
        <begin position="4213"/>
        <end position="4308"/>
    </location>
</feature>
<dbReference type="Proteomes" id="UP000007303">
    <property type="component" value="Unassembled WGS sequence"/>
</dbReference>
<dbReference type="STRING" id="99883.ENSTNIP00000007082"/>
<evidence type="ECO:0008006" key="8">
    <source>
        <dbReference type="Google" id="ProtNLM"/>
    </source>
</evidence>
<dbReference type="Pfam" id="PF07679">
    <property type="entry name" value="I-set"/>
    <property type="match status" value="14"/>
</dbReference>
<feature type="domain" description="Ig-like" evidence="4">
    <location>
        <begin position="4718"/>
        <end position="4810"/>
    </location>
</feature>
<dbReference type="FunFam" id="2.60.40.10:FF:000073">
    <property type="entry name" value="titin isoform X1"/>
    <property type="match status" value="1"/>
</dbReference>
<dbReference type="FunFam" id="2.60.40.10:FF:000003">
    <property type="entry name" value="Titin isoform E"/>
    <property type="match status" value="8"/>
</dbReference>
<dbReference type="InterPro" id="IPR036179">
    <property type="entry name" value="Ig-like_dom_sf"/>
</dbReference>
<feature type="domain" description="Ig-like" evidence="4">
    <location>
        <begin position="821"/>
        <end position="912"/>
    </location>
</feature>
<dbReference type="SMART" id="SM00060">
    <property type="entry name" value="FN3"/>
    <property type="match status" value="35"/>
</dbReference>
<dbReference type="FunFam" id="2.60.40.10:FF:000032">
    <property type="entry name" value="palladin isoform X1"/>
    <property type="match status" value="1"/>
</dbReference>
<feature type="domain" description="Fibronectin type-III" evidence="5">
    <location>
        <begin position="2163"/>
        <end position="2263"/>
    </location>
</feature>
<dbReference type="PROSITE" id="PS50853">
    <property type="entry name" value="FN3"/>
    <property type="match status" value="35"/>
</dbReference>
<dbReference type="GeneTree" id="ENSGT01110000267173"/>
<feature type="domain" description="Fibronectin type-III" evidence="5">
    <location>
        <begin position="3917"/>
        <end position="4013"/>
    </location>
</feature>
<feature type="domain" description="Fibronectin type-III" evidence="5">
    <location>
        <begin position="4314"/>
        <end position="4409"/>
    </location>
</feature>
<feature type="domain" description="Fibronectin type-III" evidence="5">
    <location>
        <begin position="3715"/>
        <end position="3808"/>
    </location>
</feature>
<dbReference type="FunFam" id="2.60.40.10:FF:001365">
    <property type="entry name" value="titin isoform X1"/>
    <property type="match status" value="1"/>
</dbReference>
<dbReference type="PANTHER" id="PTHR14340:SF13">
    <property type="entry name" value="TITIN"/>
    <property type="match status" value="1"/>
</dbReference>
<dbReference type="Gene3D" id="2.60.40.10">
    <property type="entry name" value="Immunoglobulins"/>
    <property type="match status" value="50"/>
</dbReference>
<evidence type="ECO:0000259" key="4">
    <source>
        <dbReference type="PROSITE" id="PS50835"/>
    </source>
</evidence>
<keyword evidence="7" id="KW-1185">Reference proteome</keyword>
<dbReference type="InterPro" id="IPR036116">
    <property type="entry name" value="FN3_sf"/>
</dbReference>
<dbReference type="FunFam" id="2.60.40.10:FF:000983">
    <property type="entry name" value="titin isoform X1"/>
    <property type="match status" value="1"/>
</dbReference>
<feature type="domain" description="Fibronectin type-III" evidence="5">
    <location>
        <begin position="4112"/>
        <end position="4209"/>
    </location>
</feature>
<dbReference type="FunFam" id="2.60.40.10:FF:000011">
    <property type="entry name" value="Titin b"/>
    <property type="match status" value="3"/>
</dbReference>
<feature type="domain" description="Fibronectin type-III" evidence="5">
    <location>
        <begin position="1021"/>
        <end position="1116"/>
    </location>
</feature>
<feature type="domain" description="Fibronectin type-III" evidence="5">
    <location>
        <begin position="2455"/>
        <end position="2548"/>
    </location>
</feature>
<dbReference type="InterPro" id="IPR013098">
    <property type="entry name" value="Ig_I-set"/>
</dbReference>
<feature type="domain" description="Ig-like" evidence="4">
    <location>
        <begin position="3323"/>
        <end position="3410"/>
    </location>
</feature>
<feature type="domain" description="Fibronectin type-III" evidence="5">
    <location>
        <begin position="3150"/>
        <end position="3246"/>
    </location>
</feature>
<feature type="domain" description="Fibronectin type-III" evidence="5">
    <location>
        <begin position="328"/>
        <end position="421"/>
    </location>
</feature>
<dbReference type="InterPro" id="IPR003961">
    <property type="entry name" value="FN3_dom"/>
</dbReference>
<dbReference type="SMART" id="SM00408">
    <property type="entry name" value="IGc2"/>
    <property type="match status" value="13"/>
</dbReference>
<dbReference type="Ensembl" id="ENSTNIT00000007239.1">
    <property type="protein sequence ID" value="ENSTNIP00000007082.1"/>
    <property type="gene ID" value="ENSTNIG00000004444.1"/>
</dbReference>
<reference evidence="7" key="1">
    <citation type="journal article" date="2004" name="Nature">
        <title>Genome duplication in the teleost fish Tetraodon nigroviridis reveals the early vertebrate proto-karyotype.</title>
        <authorList>
            <person name="Jaillon O."/>
            <person name="Aury J.-M."/>
            <person name="Brunet F."/>
            <person name="Petit J.-L."/>
            <person name="Stange-Thomann N."/>
            <person name="Mauceli E."/>
            <person name="Bouneau L."/>
            <person name="Fischer C."/>
            <person name="Ozouf-Costaz C."/>
            <person name="Bernot A."/>
            <person name="Nicaud S."/>
            <person name="Jaffe D."/>
            <person name="Fisher S."/>
            <person name="Lutfalla G."/>
            <person name="Dossat C."/>
            <person name="Segurens B."/>
            <person name="Dasilva C."/>
            <person name="Salanoubat M."/>
            <person name="Levy M."/>
            <person name="Boudet N."/>
            <person name="Castellano S."/>
            <person name="Anthouard V."/>
            <person name="Jubin C."/>
            <person name="Castelli V."/>
            <person name="Katinka M."/>
            <person name="Vacherie B."/>
            <person name="Biemont C."/>
            <person name="Skalli Z."/>
            <person name="Cattolico L."/>
            <person name="Poulain J."/>
            <person name="De Berardinis V."/>
            <person name="Cruaud C."/>
            <person name="Duprat S."/>
            <person name="Brottier P."/>
            <person name="Coutanceau J.-P."/>
            <person name="Gouzy J."/>
            <person name="Parra G."/>
            <person name="Lardier G."/>
            <person name="Chapple C."/>
            <person name="McKernan K.J."/>
            <person name="McEwan P."/>
            <person name="Bosak S."/>
            <person name="Kellis M."/>
            <person name="Volff J.-N."/>
            <person name="Guigo R."/>
            <person name="Zody M.C."/>
            <person name="Mesirov J."/>
            <person name="Lindblad-Toh K."/>
            <person name="Birren B."/>
            <person name="Nusbaum C."/>
            <person name="Kahn D."/>
            <person name="Robinson-Rechavi M."/>
            <person name="Laudet V."/>
            <person name="Schachter V."/>
            <person name="Quetier F."/>
            <person name="Saurin W."/>
            <person name="Scarpelli C."/>
            <person name="Wincker P."/>
            <person name="Lander E.S."/>
            <person name="Weissenbach J."/>
            <person name="Roest Crollius H."/>
        </authorList>
    </citation>
    <scope>NUCLEOTIDE SEQUENCE [LARGE SCALE GENOMIC DNA]</scope>
</reference>
<feature type="domain" description="Fibronectin type-III" evidence="5">
    <location>
        <begin position="3420"/>
        <end position="3514"/>
    </location>
</feature>
<reference evidence="6" key="2">
    <citation type="submission" date="2025-08" db="UniProtKB">
        <authorList>
            <consortium name="Ensembl"/>
        </authorList>
    </citation>
    <scope>IDENTIFICATION</scope>
</reference>
<proteinExistence type="predicted"/>
<feature type="domain" description="Fibronectin type-III" evidence="5">
    <location>
        <begin position="524"/>
        <end position="617"/>
    </location>
</feature>
<dbReference type="InterPro" id="IPR003598">
    <property type="entry name" value="Ig_sub2"/>
</dbReference>
<evidence type="ECO:0000256" key="3">
    <source>
        <dbReference type="ARBA" id="ARBA00023319"/>
    </source>
</evidence>
<feature type="domain" description="Fibronectin type-III" evidence="5">
    <location>
        <begin position="4815"/>
        <end position="4906"/>
    </location>
</feature>
<dbReference type="FunFam" id="2.60.40.10:FF:000112">
    <property type="entry name" value="Titin a"/>
    <property type="match status" value="3"/>
</dbReference>
<dbReference type="Pfam" id="PF00041">
    <property type="entry name" value="fn3"/>
    <property type="match status" value="34"/>
</dbReference>
<feature type="domain" description="Fibronectin type-III" evidence="5">
    <location>
        <begin position="4614"/>
        <end position="4712"/>
    </location>
</feature>
<sequence length="4906" mass="544657">LRKGCEYDFRVYAENEAGLSPPSEPSAVFRAADPVVVPSRPPKPKIISSTKNSVSLVWKSPTDDGGAPILGYTVEYREHILKPEPEFLEEEDYEVIGLKTNQEYEFCVKAINKVGSSARSPYSDSATAVDRTVEPSFDVGIEMRKVLMVKHGTAFTLNLPFKGKPVPSVTWDKEGIDLKLRGTIDTTESSTSLTIEKSCRNDSGEYCVTLESPLGKATLPMIVKVLDTPGPPVNVKVSAVTRDSATLTWEAPENDGGDAVKAYHVEKREASKKAWVSVTSNCHVFTYKVEDLQEGAIYYFRVIGENEYGLGVPQEAKAGTKITEVPTPPMKLGVLNVTKDSITIAWTRPEYDGGSRVTGYFIEALEKGQTKWIKCATVKTMTHTIKNLREAAEYFFRVQAENHAGLSEPKEMIVPVIVKEIQDAPEFDLKNYPKNTVYVRAGSDLTFEIPLRGRPMPKVSLSKNNIVIKGSKRLLTEVTPDSLLVTLNESISSDAGKYEITASNAGGTTKTFIIVLVLDRPGPPVGPVEIGEVGETTACLKWAPPGYDGGSPVTNYIVLKRETSTPTWTEVATSIARSSFKVTKLTKGEEYQFRIKAQNRYGVSDHIDSKPVLIRLPYTIPGPPSTPWLGFVSRESLTVCWNEPVNDGGNPVIGYHLHMKERSSLIWQKVNKTPISGNLWRVTNICPGLIYEFKVAAENAAGVGKMSKTSEEVLAIDACEPPAHVHVTEVSKNSVSLAWQRPPYDGGSKITGYSVERRETPSGRWVKANFTNIIELGFTVSGLSQDESYEFRVFARNAVGSISNPSLIAGPVTCIEACGSPAIDLPPEYLDVVQYKAGASVKLKVGITAKPLPMIEWLKDGKELVATSTISVENTTDTSAVLIKDAARHHTGSYEIKIRNVLGSASAIIKIEILDKPGPPAGTINFNSITADKIIFSWNPVPESDQGGAKVTHYVVERRETSRVVWSTISDMQEKPPITVVKLVGGNEYVFRVMAVNKFGIGEPLESEPVIAKNSFVTPGQPHTPEVNTITKSTMVVEWAKPVVDGGSAVTGYYLERRDKKSLRWIRVYKDPVTVTKQAICHLTEGNEYQYRVCAINKAGEGPFSEASDYYKAADPVDPPDEPCKLKVVDSTKTSITLSWSKPEWDGGSDVTSYMVEKLVEGEQEWAPITSKGEVRTTEYTVHDLKPDANYFFRVSAVNSAGRGEPLEMTESVQAKDILEEAQIDSDVAMRTHYIVKAGNDVELSVPLKGRPCPTVSWYKGEECIDCDPKYEFHHSDTITVLVMREVTRLDTGKYTVKIENGVGEPKKLTLSVKVLDTPSQCKNLVIRDVSRGKVTLCWEPPLFDGGAEITNYIVEKRDSSKRSYSAVTTKCISTTYTIEDLSEKTSFFFRVLAENENGIGDSCEILEPVKATETPGSVKEVSMKDSSKTSVTLQWLKPSYDGGSIISDYIIEKKLKDEEWSLGGTSRQCEFEVKKLKEHSEVFFRVAARNEKGQGEFVAIGPIKVIDYIITPEANLSEYPDGTLSIRLGHNVHIELPYKGKPKPSMLWLKDNLPLKESEQIRFKKTENKATLMIKNVRKENEGKYTLTLDNKVNRRSFHIHVITLGPPSKPVGPIRLDEVRADSIMISWDEPNDDGGGDITCYTVEKRDTSQSNWKMACSHVQDTQFKVLNLIKGVQYQFKVYAENRYGVSEPLISQMVIAKHQFRPPGPPGKPVVYNVTSDGMTIQWEKPIYDGGTPIQGFHVEKKEMNSIMWQKVNTMLIKETEYRILGLIEGLEYSFRVYAQNDAGFSRIGDESKPTMAVSPVDAPGQPDYIDVTSDSVTLKWDAPKRDGGSKITGYNIEKRQGQGRWFKANLTDVHDCQYTITGLATNERYEFRVIARNAIGVVSPPSNSSGLIVVRSENASPNIEFGPEYFEGLTVKAGDNIRLKVTITGRPVPKVVWYKNGIEITKRIMDIINITGSSTLFVRDADRTYSGLYTVEATNSSGFKKENILVQVQDTPGEPLGPITFSNISEGKITLSWRPPENDGCSEISHFIIEKRETSKISWALVSDECKQCTFNATKLIKTNEYQFRVSAVNIFGVGRALESTPIIAQLQYSRLKLFICSKETNLTKMPHKVLHLTEDMEYEFRVMAVNDAGVSAPSNVSLPIKAAEPKDIPCAPSVVCVSDSTNNSITLEWTKPADDGGMEILGYIIEMVKGEETEWMRINGQLVVETNYMVTGLETGAEYKFRVAAVNYVGRGEDTETTEPAQAVDRLTPPQLDIDASFKQTHIVKAGGSVCLDIHFRGKPIPTATWVKEEGELGVMSEITTADGYSSLNIENCSRNDTGKYTVNLENSSGSKAVTFTVKIMDTPGPPQTVIFKEVSRGTVTLTWEPPVNDGGARIHHYIVERREASRRTWQQSGGKCTQNILKIKDLLEGVPYFFRVSAENQHGVGEAFEVPESVIATAEPAVPKRLDILDTTDTSVFLGWTKPEHDGGSRIKCYIIEAKAKGTDKWVVMGNTKNLFYVVEKLNKGHEYHFRVIAKNESGLSSPQETVVPVLVKEPHIEPTADLSEIDGQLIMSRSGSTFTIDVPISGRPAPKITWKLEEMRLKNTDRVSIKEAQNRTSISVKEAMRGDSGKYNLILENAAGTKTFVVDVNVIGKPSPPTGPIEISSITAESCILNWHPPEDDGGTDITNYIVEKRESGSTAWQLINSSVKRTSLFVSHLTKYMQYTFRVSAENNFGVSKATESETIVAEHPFTPPGPPTRPSVFNITANTMTLKWEEPYHDGGSKVTGYWIEKKERNNILWVRENKIPCFECNYRAESLVEGLEYQFRVYAMNSAGLSKASEASKGAVAQNPVDPPTKPEVTNVTRTTVSLKWSAPLNDGGSPIVGYIIERKPYTLTGEGRWLKCNYTNVTDTFYTVTALGEGEPYEFRVIAKNANQVCSIPSESTGSVQCKTDFEPPKAQLDSKLMSETVMVRAGSDLVLDAAVGGRPEPKAFWSKGNRELDLCEKYHLQYSPTRAMAVIKFCDRDDTGKYILTVKNVSGTKTAEVSVKVLDTPGVCEGSITISKVTEESCTLSWKPPVEDGGDDVSHYIVERRDTNRLNWVIVHAECKELNCNITRLFKNTEYLFRVRGVNKYGPGVYLQSEPMVARNTFTVPSPPGSPEIVASGKDFATIEWMKPESDGGSPLIHYLVERREKKSARWWKKAHEKTLRGTEYVVIGLSAATKYYFRVAGVNINGTGEFSEPCAAAEPVERIGHPLLEKNIIKIFPSRKAVTIISYPNPNSVQINGYNFTHCLKKTNRSNLKHNFKICHIINCKIINHTILYFCVETPDVELADDLKKTICLRAGGSLRLSVKVTGRPVPAITWSKSETDLHNRGFIEVTNTSTTLIIDKVHRYDAGKYTVVAENSAGKQEANILVKVYADTPGPTRPIKIKELTKESVTISWEAPAIDGGAPVNNYIIERREASMRAYKTVTSKCSKTTFKIDGLMEGMLYYFRVLPENIYGIGEPRETPDAILVCEVPLSPHKLEVIDVTKTTVTLGWEKPEHDGGSRLTGYIIEACKFGTDRWMKVATLKTTDFEHTIEKLNESEQYLFRIRAINSRGASEPKELVTAVTVQEQRVMPEVDFSAIPQKVINVLAGKTLELDLPIVGRPPPVCSWYFRENRIKITDRIHFKSTGKFSKLVIHDTNIDDTGDYTLEVTNAVGLISEVIKVIILSKPDEPKGPLRFDEIDATTVTCSWDPPIRDGGAPISGFVVEQRDAHRPGWVTVCESVSRPTFKFENLIEGDEYVFRAAATNRYGTGEFLQSEIVTCKSLTNVPGPPGRPTVFDISRDGMTVAWNPPEEDGGLEVSGYIIERKEVRSDRWVRANKNPITMTRYRSTELIEGLEYEHRVTALNAKGLSKPSLPSKPAVATDPIEIDPPGCPQNPRITDTTKTSVSLAWSPPDDEGDARVDGYLIEMQKVGTTAWIKCNTTPSLICEYTLTNMPQGEEFKFRVMACNAGGSGEPAEVPGTVTVTEMLESPDFDLEPKYKDLYTVRQGGVVRLSVPIRGKPQPTCKWSKDFGALSTNAMIVSTEDVSELVIKGAERSDSGLYDLLLENRVGKKKAQIKVKVIGRPSAPEGPLVFDDIHANSVKVSWKVPIDNGGSEILGYILERREATRNAWYTVESRITETQVVVKGLKEGTEYHFKVTAENSFGFSSSLKSEHPVVPKTPLCSPEPPSTPPEIMDITKNSVALAWSRPKDDGGSAVTGYFVEYRIVSSDTWSRHETQITSTMFTLSGLTPDSEYQFRIFAVNSIGESEAGPVSDSVTCKDPFDKPSQPGEIDIVQVTNNSVAIRWQAPECDGGKEVLGYWVECRKSIESTWKKCNKQRLKEKDFTVAGLAEATEYEFRVLAENETGISRPRRTATCIKTKLSEAAPSFHPDYPLKDTYCTGLGTTLRIHVVYIGRPQPKIMWLHGAKTLENTEDITIETTEHYTHLIIKNVQRRVHGGKYRIRLHNHFGRADTAFNVEIYDKPDRPRGPIILDALLKNSVIISWKPPTDDGGCMITNYIVEKHEDKEGGEWELVSSSINGTSCRVPNLTDSAGYFFRVYAQNRYGNSEPLELTSPILIKSQLEKPSPPLCPIVSGITKDSCVVSWKPPISDGGSKIKSYCLEMKYKDKREWSEWTPVTTDEIKQTVFSVKCLTEGVEYVFRVKCENLGGQSDYSEETLSIHPAAAIEIRAPAFKEELRNMSVKYKSNAALVCKITGQPKPVVKWLRRGKEIHSDGKKIKIQEFKSFTSLVFPSGVEKKDAGFYIVCAKNRFGIDQQTVELDVADVPDPPRGVKASDISRDSVTLNWVAPANDGGSRVISYIIEKCPTTAERWQRVAQSRDTHYTVINLFGGTSYQFRVIAENKFGQSAPSETSGPVMTK</sequence>
<dbReference type="InParanoid" id="H3CFQ5"/>
<dbReference type="GO" id="GO:0008307">
    <property type="term" value="F:structural constituent of muscle"/>
    <property type="evidence" value="ECO:0007669"/>
    <property type="project" value="TreeGrafter"/>
</dbReference>